<evidence type="ECO:0000259" key="1">
    <source>
        <dbReference type="PROSITE" id="PS50887"/>
    </source>
</evidence>
<dbReference type="GO" id="GO:0052621">
    <property type="term" value="F:diguanylate cyclase activity"/>
    <property type="evidence" value="ECO:0007669"/>
    <property type="project" value="TreeGrafter"/>
</dbReference>
<dbReference type="PANTHER" id="PTHR45138:SF9">
    <property type="entry name" value="DIGUANYLATE CYCLASE DGCM-RELATED"/>
    <property type="match status" value="1"/>
</dbReference>
<dbReference type="EMBL" id="FODJ01000014">
    <property type="protein sequence ID" value="SEO84655.1"/>
    <property type="molecule type" value="Genomic_DNA"/>
</dbReference>
<dbReference type="Gene3D" id="3.30.450.40">
    <property type="match status" value="2"/>
</dbReference>
<dbReference type="InterPro" id="IPR043128">
    <property type="entry name" value="Rev_trsase/Diguanyl_cyclase"/>
</dbReference>
<dbReference type="Pfam" id="PF00990">
    <property type="entry name" value="GGDEF"/>
    <property type="match status" value="1"/>
</dbReference>
<dbReference type="SUPFAM" id="SSF55073">
    <property type="entry name" value="Nucleotide cyclase"/>
    <property type="match status" value="1"/>
</dbReference>
<name>A0A1H8T1F6_9BACI</name>
<dbReference type="GO" id="GO:0043709">
    <property type="term" value="P:cell adhesion involved in single-species biofilm formation"/>
    <property type="evidence" value="ECO:0007669"/>
    <property type="project" value="TreeGrafter"/>
</dbReference>
<proteinExistence type="predicted"/>
<reference evidence="2 3" key="1">
    <citation type="submission" date="2016-10" db="EMBL/GenBank/DDBJ databases">
        <authorList>
            <person name="de Groot N.N."/>
        </authorList>
    </citation>
    <scope>NUCLEOTIDE SEQUENCE [LARGE SCALE GENOMIC DNA]</scope>
    <source>
        <strain evidence="2 3">CGMCC 1.10434</strain>
    </source>
</reference>
<feature type="domain" description="GGDEF" evidence="1">
    <location>
        <begin position="488"/>
        <end position="616"/>
    </location>
</feature>
<dbReference type="OrthoDB" id="9759607at2"/>
<dbReference type="Gene3D" id="3.30.70.270">
    <property type="match status" value="1"/>
</dbReference>
<dbReference type="CDD" id="cd01949">
    <property type="entry name" value="GGDEF"/>
    <property type="match status" value="1"/>
</dbReference>
<evidence type="ECO:0000313" key="2">
    <source>
        <dbReference type="EMBL" id="SEO84655.1"/>
    </source>
</evidence>
<dbReference type="GO" id="GO:1902201">
    <property type="term" value="P:negative regulation of bacterial-type flagellum-dependent cell motility"/>
    <property type="evidence" value="ECO:0007669"/>
    <property type="project" value="TreeGrafter"/>
</dbReference>
<dbReference type="PANTHER" id="PTHR45138">
    <property type="entry name" value="REGULATORY COMPONENTS OF SENSORY TRANSDUCTION SYSTEM"/>
    <property type="match status" value="1"/>
</dbReference>
<protein>
    <submittedName>
        <fullName evidence="2">Diguanylate cyclase (GGDEF) domain-containing protein</fullName>
    </submittedName>
</protein>
<organism evidence="2 3">
    <name type="scientific">Amphibacillus marinus</name>
    <dbReference type="NCBI Taxonomy" id="872970"/>
    <lineage>
        <taxon>Bacteria</taxon>
        <taxon>Bacillati</taxon>
        <taxon>Bacillota</taxon>
        <taxon>Bacilli</taxon>
        <taxon>Bacillales</taxon>
        <taxon>Bacillaceae</taxon>
        <taxon>Amphibacillus</taxon>
    </lineage>
</organism>
<dbReference type="InterPro" id="IPR029787">
    <property type="entry name" value="Nucleotide_cyclase"/>
</dbReference>
<sequence length="617" mass="70728">MKPYIFNHNRHSFVHDQSGYYHKSESLDIILNQLKLLCKVEAVALFLYDSWTDRYKLTKIVCETSILPVQSLDQQIVNRLNQYQGIITEPASSIVKGRTSSVHCVGLFNQGFMHGVLVFFQPTNYQPSDKQKQLLLKQADNLNQILIELSNTYHAIEQANKYEFIYNVTQEFHSSMNPKDVLSEIINTIASIYPKFKCYLFLSKDFQGDQDLPVRELIYNEQYADKASVQAFLTGEVKVVVKSRESKITLYAPLNGKQGIYGVLQLTAYDVEQIPNEDIEFIQILANTGGNALENAQLYQQSNQFIQDLQLINSFVHELNKLKRLSDVASFMKNQFIQSFSADELGFLQFNSIGNFEVNTESTRFFLEQGIPCELTEPLHEVSKTTEPIFIGDVGQTADFSFRSVVLLPMVQSNQIIGLVILLHKNPYYFSFDQFKLMKSLIQHATLAFSNIILKEQLEKAVITDYLTKLFSRKYLDEKCSEHLRRDHEGVFILIDLDDFKKVNDSYGHDVGDTILIQVSNVIRREIDGKGFAARWGGEELAIYLPTATYEQGEHFAERLRHLIEHTTEPSVTASIGVTHWKESMDISLIKLFDKTDQALYQAKRAGKNQLQYSILS</sequence>
<dbReference type="InterPro" id="IPR050469">
    <property type="entry name" value="Diguanylate_Cyclase"/>
</dbReference>
<keyword evidence="3" id="KW-1185">Reference proteome</keyword>
<accession>A0A1H8T1F6</accession>
<dbReference type="AlphaFoldDB" id="A0A1H8T1F6"/>
<gene>
    <name evidence="2" type="ORF">SAMN04488134_11438</name>
</gene>
<dbReference type="NCBIfam" id="TIGR00254">
    <property type="entry name" value="GGDEF"/>
    <property type="match status" value="1"/>
</dbReference>
<dbReference type="PROSITE" id="PS50887">
    <property type="entry name" value="GGDEF"/>
    <property type="match status" value="1"/>
</dbReference>
<evidence type="ECO:0000313" key="3">
    <source>
        <dbReference type="Proteomes" id="UP000199300"/>
    </source>
</evidence>
<dbReference type="GO" id="GO:0005886">
    <property type="term" value="C:plasma membrane"/>
    <property type="evidence" value="ECO:0007669"/>
    <property type="project" value="TreeGrafter"/>
</dbReference>
<dbReference type="RefSeq" id="WP_091500010.1">
    <property type="nucleotide sequence ID" value="NZ_FODJ01000014.1"/>
</dbReference>
<dbReference type="FunFam" id="3.30.70.270:FF:000001">
    <property type="entry name" value="Diguanylate cyclase domain protein"/>
    <property type="match status" value="1"/>
</dbReference>
<dbReference type="STRING" id="872970.SAMN04488134_11438"/>
<dbReference type="SUPFAM" id="SSF55781">
    <property type="entry name" value="GAF domain-like"/>
    <property type="match status" value="2"/>
</dbReference>
<dbReference type="InterPro" id="IPR029016">
    <property type="entry name" value="GAF-like_dom_sf"/>
</dbReference>
<dbReference type="SMART" id="SM00267">
    <property type="entry name" value="GGDEF"/>
    <property type="match status" value="1"/>
</dbReference>
<dbReference type="InterPro" id="IPR000160">
    <property type="entry name" value="GGDEF_dom"/>
</dbReference>
<dbReference type="Proteomes" id="UP000199300">
    <property type="component" value="Unassembled WGS sequence"/>
</dbReference>